<dbReference type="EC" id="3.2.1.23" evidence="3 8"/>
<evidence type="ECO:0000256" key="1">
    <source>
        <dbReference type="ARBA" id="ARBA00001412"/>
    </source>
</evidence>
<keyword evidence="7 8" id="KW-0326">Glycosidase</keyword>
<reference evidence="14" key="1">
    <citation type="journal article" date="2021" name="PeerJ">
        <title>Extensive microbial diversity within the chicken gut microbiome revealed by metagenomics and culture.</title>
        <authorList>
            <person name="Gilroy R."/>
            <person name="Ravi A."/>
            <person name="Getino M."/>
            <person name="Pursley I."/>
            <person name="Horton D.L."/>
            <person name="Alikhan N.F."/>
            <person name="Baker D."/>
            <person name="Gharbi K."/>
            <person name="Hall N."/>
            <person name="Watson M."/>
            <person name="Adriaenssens E.M."/>
            <person name="Foster-Nyarko E."/>
            <person name="Jarju S."/>
            <person name="Secka A."/>
            <person name="Antonio M."/>
            <person name="Oren A."/>
            <person name="Chaudhuri R.R."/>
            <person name="La Ragione R."/>
            <person name="Hildebrand F."/>
            <person name="Pallen M.J."/>
        </authorList>
    </citation>
    <scope>NUCLEOTIDE SEQUENCE</scope>
    <source>
        <strain evidence="14">USAMLcec2-132</strain>
    </source>
</reference>
<dbReference type="EMBL" id="DWWS01000013">
    <property type="protein sequence ID" value="HJC22584.1"/>
    <property type="molecule type" value="Genomic_DNA"/>
</dbReference>
<comment type="caution">
    <text evidence="14">The sequence shown here is derived from an EMBL/GenBank/DDBJ whole genome shotgun (WGS) entry which is preliminary data.</text>
</comment>
<proteinExistence type="inferred from homology"/>
<sequence>MDRLLYGAAYYDEYMPYDRLDMDIAMMKRAGINVIRIAESTWSSEEPQEGVFDFSHVTRVLDACEKEGISVIVGTPTYAIPPWMAKAYPEVMVTDRSGRRPYGARQIMDITHPAYRFFAERIIRKLMEAVQGYSCVIGFQLDNETKHFGTCSENVQRSFVRHMRERYQDDLERLNRDFGLNYWSNRINSWEEFPSVVGTINGSLGCAFEAFQRQQVTDFLLRQSEIVREYCRPDQFITHNFDFSWKGHSFGVQPDVDHFQAAKALSVAGCDIYHPSQEKLTGKEIAFCGSLTRSLKKDNYLVIETEAQGFPEWTPYEGQLFLQAFSHLAWGADSVMYWHWHSIHNACETYWKGILSHDFAENAVYREVCRIGAQFSRLSPHLIHQKKENRAAILVSNPSLTALKWFPFPAGAEGGMDYNDVVRWIFDALYESNIGCDFVSPEETELSRYDVLFVPALYSAEEACLERIRDFAAQGGTVVATFKTAFTDENVKVWPDEQPHLLKECFGVLYHEFTAPVDVFLEEGKDSAASAAGEALRGLLAEAACGLSAEAACGLSAEDRRARLFMELLEPQGAQVLASYDHYAWGKYAAVTRNSYGEGTCIYLGCMTSPAYLKALIGALWQEKGLADWKQDYAFPLVITEGTNQAGKRLTWYLNYSKEPRRCICPAGGTELLSGESFAPGAELAIGGWELRIVES</sequence>
<dbReference type="CDD" id="cd03143">
    <property type="entry name" value="A4_beta-galactosidase_middle_domain"/>
    <property type="match status" value="1"/>
</dbReference>
<evidence type="ECO:0000256" key="4">
    <source>
        <dbReference type="ARBA" id="ARBA00022723"/>
    </source>
</evidence>
<evidence type="ECO:0000256" key="11">
    <source>
        <dbReference type="PIRSR" id="PIRSR001084-3"/>
    </source>
</evidence>
<accession>A0A9D2NDR5</accession>
<evidence type="ECO:0000313" key="14">
    <source>
        <dbReference type="EMBL" id="HJC22584.1"/>
    </source>
</evidence>
<dbReference type="Pfam" id="PF08532">
    <property type="entry name" value="Glyco_hydro_42M"/>
    <property type="match status" value="1"/>
</dbReference>
<evidence type="ECO:0000256" key="7">
    <source>
        <dbReference type="ARBA" id="ARBA00023295"/>
    </source>
</evidence>
<name>A0A9D2NDR5_9FIRM</name>
<dbReference type="GO" id="GO:0005975">
    <property type="term" value="P:carbohydrate metabolic process"/>
    <property type="evidence" value="ECO:0007669"/>
    <property type="project" value="InterPro"/>
</dbReference>
<dbReference type="PIRSF" id="PIRSF001084">
    <property type="entry name" value="B-galactosidase"/>
    <property type="match status" value="1"/>
</dbReference>
<keyword evidence="5 8" id="KW-0378">Hydrolase</keyword>
<feature type="binding site" evidence="10">
    <location>
        <position position="143"/>
    </location>
    <ligand>
        <name>substrate</name>
    </ligand>
</feature>
<feature type="binding site" evidence="10">
    <location>
        <position position="313"/>
    </location>
    <ligand>
        <name>substrate</name>
    </ligand>
</feature>
<reference evidence="14" key="2">
    <citation type="submission" date="2021-04" db="EMBL/GenBank/DDBJ databases">
        <authorList>
            <person name="Gilroy R."/>
        </authorList>
    </citation>
    <scope>NUCLEOTIDE SEQUENCE</scope>
    <source>
        <strain evidence="14">USAMLcec2-132</strain>
    </source>
</reference>
<evidence type="ECO:0000259" key="13">
    <source>
        <dbReference type="Pfam" id="PF08532"/>
    </source>
</evidence>
<evidence type="ECO:0000313" key="15">
    <source>
        <dbReference type="Proteomes" id="UP000823891"/>
    </source>
</evidence>
<evidence type="ECO:0000259" key="12">
    <source>
        <dbReference type="Pfam" id="PF02449"/>
    </source>
</evidence>
<dbReference type="SUPFAM" id="SSF52317">
    <property type="entry name" value="Class I glutamine amidotransferase-like"/>
    <property type="match status" value="1"/>
</dbReference>
<feature type="binding site" evidence="10">
    <location>
        <position position="105"/>
    </location>
    <ligand>
        <name>substrate</name>
    </ligand>
</feature>
<dbReference type="SUPFAM" id="SSF51445">
    <property type="entry name" value="(Trans)glycosidases"/>
    <property type="match status" value="1"/>
</dbReference>
<dbReference type="InterPro" id="IPR013529">
    <property type="entry name" value="Glyco_hydro_42_N"/>
</dbReference>
<dbReference type="PANTHER" id="PTHR36447:SF2">
    <property type="entry name" value="BETA-GALACTOSIDASE YESZ"/>
    <property type="match status" value="1"/>
</dbReference>
<evidence type="ECO:0000256" key="8">
    <source>
        <dbReference type="PIRNR" id="PIRNR001084"/>
    </source>
</evidence>
<dbReference type="PANTHER" id="PTHR36447">
    <property type="entry name" value="BETA-GALACTOSIDASE GANA"/>
    <property type="match status" value="1"/>
</dbReference>
<dbReference type="InterPro" id="IPR017853">
    <property type="entry name" value="GH"/>
</dbReference>
<dbReference type="Gene3D" id="3.20.20.80">
    <property type="entry name" value="Glycosidases"/>
    <property type="match status" value="1"/>
</dbReference>
<evidence type="ECO:0000256" key="6">
    <source>
        <dbReference type="ARBA" id="ARBA00022833"/>
    </source>
</evidence>
<feature type="binding site" evidence="11">
    <location>
        <position position="151"/>
    </location>
    <ligand>
        <name>Zn(2+)</name>
        <dbReference type="ChEBI" id="CHEBI:29105"/>
    </ligand>
</feature>
<comment type="catalytic activity">
    <reaction evidence="1 8">
        <text>Hydrolysis of terminal non-reducing beta-D-galactose residues in beta-D-galactosides.</text>
        <dbReference type="EC" id="3.2.1.23"/>
    </reaction>
</comment>
<feature type="domain" description="Beta-galactosidase trimerisation" evidence="13">
    <location>
        <begin position="414"/>
        <end position="626"/>
    </location>
</feature>
<protein>
    <recommendedName>
        <fullName evidence="3 8">Beta-galactosidase</fullName>
        <shortName evidence="8">Beta-gal</shortName>
        <ecNumber evidence="3 8">3.2.1.23</ecNumber>
    </recommendedName>
</protein>
<dbReference type="Gene3D" id="3.40.50.880">
    <property type="match status" value="1"/>
</dbReference>
<feature type="domain" description="Glycoside hydrolase family 42 N-terminal" evidence="12">
    <location>
        <begin position="10"/>
        <end position="377"/>
    </location>
</feature>
<dbReference type="InterPro" id="IPR029062">
    <property type="entry name" value="Class_I_gatase-like"/>
</dbReference>
<gene>
    <name evidence="14" type="ORF">H9761_02625</name>
</gene>
<evidence type="ECO:0000256" key="3">
    <source>
        <dbReference type="ARBA" id="ARBA00012756"/>
    </source>
</evidence>
<dbReference type="InterPro" id="IPR013738">
    <property type="entry name" value="Beta_galactosidase_Trimer"/>
</dbReference>
<dbReference type="Pfam" id="PF02449">
    <property type="entry name" value="Glyco_hydro_42"/>
    <property type="match status" value="1"/>
</dbReference>
<dbReference type="GO" id="GO:0046872">
    <property type="term" value="F:metal ion binding"/>
    <property type="evidence" value="ECO:0007669"/>
    <property type="project" value="UniProtKB-KW"/>
</dbReference>
<keyword evidence="4 11" id="KW-0479">Metal-binding</keyword>
<dbReference type="Proteomes" id="UP000823891">
    <property type="component" value="Unassembled WGS sequence"/>
</dbReference>
<comment type="similarity">
    <text evidence="2 8">Belongs to the glycosyl hydrolase 42 family.</text>
</comment>
<dbReference type="GO" id="GO:0004565">
    <property type="term" value="F:beta-galactosidase activity"/>
    <property type="evidence" value="ECO:0007669"/>
    <property type="project" value="UniProtKB-EC"/>
</dbReference>
<feature type="active site" description="Proton donor" evidence="9">
    <location>
        <position position="144"/>
    </location>
</feature>
<evidence type="ECO:0000256" key="9">
    <source>
        <dbReference type="PIRSR" id="PIRSR001084-1"/>
    </source>
</evidence>
<evidence type="ECO:0000256" key="2">
    <source>
        <dbReference type="ARBA" id="ARBA00005940"/>
    </source>
</evidence>
<dbReference type="InterPro" id="IPR003476">
    <property type="entry name" value="Glyco_hydro_42"/>
</dbReference>
<dbReference type="AlphaFoldDB" id="A0A9D2NDR5"/>
<keyword evidence="6 11" id="KW-0862">Zinc</keyword>
<evidence type="ECO:0000256" key="10">
    <source>
        <dbReference type="PIRSR" id="PIRSR001084-2"/>
    </source>
</evidence>
<feature type="active site" description="Nucleophile" evidence="9">
    <location>
        <position position="304"/>
    </location>
</feature>
<organism evidence="14 15">
    <name type="scientific">Candidatus Eisenbergiella merdavium</name>
    <dbReference type="NCBI Taxonomy" id="2838551"/>
    <lineage>
        <taxon>Bacteria</taxon>
        <taxon>Bacillati</taxon>
        <taxon>Bacillota</taxon>
        <taxon>Clostridia</taxon>
        <taxon>Lachnospirales</taxon>
        <taxon>Lachnospiraceae</taxon>
        <taxon>Eisenbergiella</taxon>
    </lineage>
</organism>
<evidence type="ECO:0000256" key="5">
    <source>
        <dbReference type="ARBA" id="ARBA00022801"/>
    </source>
</evidence>
<dbReference type="GO" id="GO:0009341">
    <property type="term" value="C:beta-galactosidase complex"/>
    <property type="evidence" value="ECO:0007669"/>
    <property type="project" value="InterPro"/>
</dbReference>